<feature type="domain" description="Helicase Helix-turn-helix" evidence="1">
    <location>
        <begin position="248"/>
        <end position="333"/>
    </location>
</feature>
<dbReference type="EMBL" id="JPVT01000181">
    <property type="protein sequence ID" value="KFN90047.1"/>
    <property type="molecule type" value="Genomic_DNA"/>
</dbReference>
<name>A0A091C1V9_9ENTE</name>
<accession>A0A091C1V9</accession>
<dbReference type="AlphaFoldDB" id="A0A091C1V9"/>
<dbReference type="PATRIC" id="fig|1302648.3.peg.1680"/>
<comment type="caution">
    <text evidence="2">The sequence shown here is derived from an EMBL/GenBank/DDBJ whole genome shotgun (WGS) entry which is preliminary data.</text>
</comment>
<dbReference type="Proteomes" id="UP000029381">
    <property type="component" value="Unassembled WGS sequence"/>
</dbReference>
<protein>
    <submittedName>
        <fullName evidence="2">YpbB family protein</fullName>
    </submittedName>
</protein>
<dbReference type="Pfam" id="PF14493">
    <property type="entry name" value="HTH_40"/>
    <property type="match status" value="1"/>
</dbReference>
<gene>
    <name evidence="2" type="ORF">TMU3MR103_1718</name>
</gene>
<proteinExistence type="predicted"/>
<organism evidence="2 3">
    <name type="scientific">Tetragenococcus muriaticus 3MR10-3</name>
    <dbReference type="NCBI Taxonomy" id="1302648"/>
    <lineage>
        <taxon>Bacteria</taxon>
        <taxon>Bacillati</taxon>
        <taxon>Bacillota</taxon>
        <taxon>Bacilli</taxon>
        <taxon>Lactobacillales</taxon>
        <taxon>Enterococcaceae</taxon>
        <taxon>Tetragenococcus</taxon>
    </lineage>
</organism>
<dbReference type="InterPro" id="IPR029491">
    <property type="entry name" value="Helicase_HTH"/>
</dbReference>
<evidence type="ECO:0000259" key="1">
    <source>
        <dbReference type="Pfam" id="PF14493"/>
    </source>
</evidence>
<sequence>MIRFFWRLYGRLYFIAIYGKQEVKKTTLYQILVGKHTTSVLCYAYFHDLLPYFSVLPTLEKEKFDQEIATLVHKGYLSQDQQQVILKGELLSNVLRTSAFQSLNYFQFGRKEEVCWRSFRFLLQVTSFLGKREQYVPLENAPIYTERVRAVTHQYGQKLPEIIYEETKDLFQTLTEDHANLLAQALSGYQQEGAAFFQLIPDKYEQTLWSTLYKSAAIHQLLAQITKHPEYLLYQFLSPLLLQNYNQSMLQTRELVRQGRSIEQIKKQRKLKEGTIQDHLIEWSLIDSAFPFSDFLSQDMQNVLKKMPKDSFTYPFKELTELFEATFLEIRLYQIWRKKQLSC</sequence>
<reference evidence="2 3" key="1">
    <citation type="submission" date="2014-08" db="EMBL/GenBank/DDBJ databases">
        <title>Genome sequence of Tetragenococcus muriaticus.</title>
        <authorList>
            <person name="Chuea-nongthon C."/>
            <person name="Rodtong S."/>
            <person name="Yongsawatdigul J."/>
            <person name="Steele J.L."/>
            <person name="Liu X.-y."/>
            <person name="Speers J."/>
            <person name="Glasner J.D."/>
            <person name="Neeno-Eckwall E.C."/>
        </authorList>
    </citation>
    <scope>NUCLEOTIDE SEQUENCE [LARGE SCALE GENOMIC DNA]</scope>
    <source>
        <strain evidence="2 3">3MR10-3</strain>
    </source>
</reference>
<evidence type="ECO:0000313" key="2">
    <source>
        <dbReference type="EMBL" id="KFN90047.1"/>
    </source>
</evidence>
<evidence type="ECO:0000313" key="3">
    <source>
        <dbReference type="Proteomes" id="UP000029381"/>
    </source>
</evidence>
<keyword evidence="3" id="KW-1185">Reference proteome</keyword>